<evidence type="ECO:0008006" key="4">
    <source>
        <dbReference type="Google" id="ProtNLM"/>
    </source>
</evidence>
<sequence>MTLRSSIEIYDLEMRSSRVIWQTEALVESPHFTPDGQILIFNSDGLIYRLPIGGEPERIDTGFATRCNNDHGLSPDGRTLIITDKSEGRAALYTLPFEGGVPVRITDNFGAYYHGWSPDGARITYTAFRQRDVFAILTNRPHGRDEQVVIEGGGLNDGPDYSADGQWIWFNSDRSGHMQLWRARSDGSDLQRMSHSDHCDWFPHPSPDGQHVLFLSYDASVGRDHPRDKTVWLRLMSSDGGTPETLFELFGGQGTMNVPNWTPDGKRFAFVRYFKPTE</sequence>
<dbReference type="PANTHER" id="PTHR36842">
    <property type="entry name" value="PROTEIN TOLB HOMOLOG"/>
    <property type="match status" value="1"/>
</dbReference>
<dbReference type="RefSeq" id="WP_272746332.1">
    <property type="nucleotide sequence ID" value="NZ_JAQQKX010000001.1"/>
</dbReference>
<dbReference type="InterPro" id="IPR011042">
    <property type="entry name" value="6-blade_b-propeller_TolB-like"/>
</dbReference>
<reference evidence="2 3" key="1">
    <citation type="submission" date="2023-01" db="EMBL/GenBank/DDBJ databases">
        <title>Novel species of the genus Asticcacaulis isolated from rivers.</title>
        <authorList>
            <person name="Lu H."/>
        </authorList>
    </citation>
    <scope>NUCLEOTIDE SEQUENCE [LARGE SCALE GENOMIC DNA]</scope>
    <source>
        <strain evidence="2 3">BYS171W</strain>
    </source>
</reference>
<name>A0ABT5HP31_9CAUL</name>
<gene>
    <name evidence="2" type="ORF">PQU92_00890</name>
</gene>
<comment type="caution">
    <text evidence="2">The sequence shown here is derived from an EMBL/GenBank/DDBJ whole genome shotgun (WGS) entry which is preliminary data.</text>
</comment>
<evidence type="ECO:0000256" key="1">
    <source>
        <dbReference type="ARBA" id="ARBA00009820"/>
    </source>
</evidence>
<dbReference type="SUPFAM" id="SSF82171">
    <property type="entry name" value="DPP6 N-terminal domain-like"/>
    <property type="match status" value="1"/>
</dbReference>
<dbReference type="EMBL" id="JAQQKX010000001">
    <property type="protein sequence ID" value="MDC7681813.1"/>
    <property type="molecule type" value="Genomic_DNA"/>
</dbReference>
<organism evidence="2 3">
    <name type="scientific">Asticcacaulis aquaticus</name>
    <dbReference type="NCBI Taxonomy" id="2984212"/>
    <lineage>
        <taxon>Bacteria</taxon>
        <taxon>Pseudomonadati</taxon>
        <taxon>Pseudomonadota</taxon>
        <taxon>Alphaproteobacteria</taxon>
        <taxon>Caulobacterales</taxon>
        <taxon>Caulobacteraceae</taxon>
        <taxon>Asticcacaulis</taxon>
    </lineage>
</organism>
<dbReference type="Pfam" id="PF07676">
    <property type="entry name" value="PD40"/>
    <property type="match status" value="4"/>
</dbReference>
<proteinExistence type="inferred from homology"/>
<keyword evidence="3" id="KW-1185">Reference proteome</keyword>
<evidence type="ECO:0000313" key="3">
    <source>
        <dbReference type="Proteomes" id="UP001214854"/>
    </source>
</evidence>
<accession>A0ABT5HP31</accession>
<protein>
    <recommendedName>
        <fullName evidence="4">WD40 repeat protein</fullName>
    </recommendedName>
</protein>
<dbReference type="Gene3D" id="2.120.10.30">
    <property type="entry name" value="TolB, C-terminal domain"/>
    <property type="match status" value="1"/>
</dbReference>
<dbReference type="Proteomes" id="UP001214854">
    <property type="component" value="Unassembled WGS sequence"/>
</dbReference>
<comment type="similarity">
    <text evidence="1">Belongs to the TolB family.</text>
</comment>
<evidence type="ECO:0000313" key="2">
    <source>
        <dbReference type="EMBL" id="MDC7681813.1"/>
    </source>
</evidence>
<dbReference type="InterPro" id="IPR011659">
    <property type="entry name" value="WD40"/>
</dbReference>
<dbReference type="PANTHER" id="PTHR36842:SF1">
    <property type="entry name" value="PROTEIN TOLB"/>
    <property type="match status" value="1"/>
</dbReference>